<keyword evidence="2" id="KW-1185">Reference proteome</keyword>
<sequence>MISRLSNPSICVIDDEEDDYRPILDALNGLYVSCVHLKGDAAGLPSKPFQSLRLVFLDLHLTGSVGRTGASHTANVFRKVVSSETAPIVVVIWSKFARDTLGQEDVPPEDQETEADLFKRFLIEAEPAYKERLIFIEMKKPKQNARPGRRDWTQRLKTQIKKTLKGQSAVDALWAWELLCRSACNIDPLSRGIGVQN</sequence>
<reference evidence="1 2" key="1">
    <citation type="submission" date="2018-06" db="EMBL/GenBank/DDBJ databases">
        <title>Comparative genomics of rhizobia nodulating Arachis hypogaea in China.</title>
        <authorList>
            <person name="Li Y."/>
        </authorList>
    </citation>
    <scope>NUCLEOTIDE SEQUENCE [LARGE SCALE GENOMIC DNA]</scope>
    <source>
        <strain evidence="1 2">CCBAU 51658</strain>
    </source>
</reference>
<protein>
    <recommendedName>
        <fullName evidence="3">Response regulatory domain-containing protein</fullName>
    </recommendedName>
</protein>
<gene>
    <name evidence="1" type="ORF">XH86_05125</name>
</gene>
<accession>A0ABX6UB06</accession>
<evidence type="ECO:0008006" key="3">
    <source>
        <dbReference type="Google" id="ProtNLM"/>
    </source>
</evidence>
<evidence type="ECO:0000313" key="2">
    <source>
        <dbReference type="Proteomes" id="UP000593880"/>
    </source>
</evidence>
<dbReference type="RefSeq" id="WP_128963907.1">
    <property type="nucleotide sequence ID" value="NZ_BMHC01000048.1"/>
</dbReference>
<evidence type="ECO:0000313" key="1">
    <source>
        <dbReference type="EMBL" id="QOZ58191.1"/>
    </source>
</evidence>
<dbReference type="EMBL" id="CP030057">
    <property type="protein sequence ID" value="QOZ58191.1"/>
    <property type="molecule type" value="Genomic_DNA"/>
</dbReference>
<dbReference type="Proteomes" id="UP000593880">
    <property type="component" value="Chromosome"/>
</dbReference>
<name>A0ABX6UB06_9BRAD</name>
<proteinExistence type="predicted"/>
<organism evidence="1 2">
    <name type="scientific">Bradyrhizobium guangdongense</name>
    <dbReference type="NCBI Taxonomy" id="1325090"/>
    <lineage>
        <taxon>Bacteria</taxon>
        <taxon>Pseudomonadati</taxon>
        <taxon>Pseudomonadota</taxon>
        <taxon>Alphaproteobacteria</taxon>
        <taxon>Hyphomicrobiales</taxon>
        <taxon>Nitrobacteraceae</taxon>
        <taxon>Bradyrhizobium</taxon>
    </lineage>
</organism>